<dbReference type="KEGG" id="mpt:Mpe_A0603"/>
<dbReference type="PANTHER" id="PTHR12526">
    <property type="entry name" value="GLYCOSYLTRANSFERASE"/>
    <property type="match status" value="1"/>
</dbReference>
<dbReference type="Gene3D" id="3.40.50.2000">
    <property type="entry name" value="Glycogen Phosphorylase B"/>
    <property type="match status" value="2"/>
</dbReference>
<organism evidence="2 3">
    <name type="scientific">Methylibium petroleiphilum (strain ATCC BAA-1232 / LMG 22953 / PM1)</name>
    <dbReference type="NCBI Taxonomy" id="420662"/>
    <lineage>
        <taxon>Bacteria</taxon>
        <taxon>Pseudomonadati</taxon>
        <taxon>Pseudomonadota</taxon>
        <taxon>Betaproteobacteria</taxon>
        <taxon>Burkholderiales</taxon>
        <taxon>Sphaerotilaceae</taxon>
        <taxon>Methylibium</taxon>
    </lineage>
</organism>
<evidence type="ECO:0000313" key="3">
    <source>
        <dbReference type="Proteomes" id="UP000000366"/>
    </source>
</evidence>
<dbReference type="InterPro" id="IPR028098">
    <property type="entry name" value="Glyco_trans_4-like_N"/>
</dbReference>
<sequence>MNRILFFADASNLHTQRWVREIADRGFDCVVLTRRPAEVPGASDVIAVRPGSDGAGWFLALPEVQRMARRLSPQWLHGHYVTSYGLWAAACSLGAQVPRVLTAWGSDILVTPRAPGLRGGAMAALVGWSLRRARLITADSQDMLTEIRRYGVTGRCEEVLWGADTDRFRPGKPAADFEIASLRNWEANYNIDTVLRAFARLRAVRPQANATLHLLGGGPDEAALKALAAELALPAESVRFLGRVGEATLITTLQRSRVSLSVPSSDATSVSLLESMACGLPVVASDLPSNRQWISGDADLLVPARDASALAAVLLRLHDEPEFARGEGLHNRALAVERASRRVQMDRMATLYESLRPRVAVPVA</sequence>
<keyword evidence="2" id="KW-0808">Transferase</keyword>
<feature type="domain" description="Glycosyltransferase subfamily 4-like N-terminal" evidence="1">
    <location>
        <begin position="3"/>
        <end position="140"/>
    </location>
</feature>
<evidence type="ECO:0000259" key="1">
    <source>
        <dbReference type="Pfam" id="PF13477"/>
    </source>
</evidence>
<dbReference type="RefSeq" id="WP_011828203.1">
    <property type="nucleotide sequence ID" value="NC_008825.1"/>
</dbReference>
<protein>
    <submittedName>
        <fullName evidence="2">Putative glycosyl transferase</fullName>
    </submittedName>
</protein>
<dbReference type="AlphaFoldDB" id="A2SDC6"/>
<dbReference type="Pfam" id="PF13477">
    <property type="entry name" value="Glyco_trans_4_2"/>
    <property type="match status" value="1"/>
</dbReference>
<dbReference type="EMBL" id="CP000555">
    <property type="protein sequence ID" value="ABM93565.1"/>
    <property type="molecule type" value="Genomic_DNA"/>
</dbReference>
<dbReference type="STRING" id="420662.Mpe_A0603"/>
<evidence type="ECO:0000313" key="2">
    <source>
        <dbReference type="EMBL" id="ABM93565.1"/>
    </source>
</evidence>
<accession>A2SDC6</accession>
<dbReference type="HOGENOM" id="CLU_009583_2_5_4"/>
<dbReference type="Proteomes" id="UP000000366">
    <property type="component" value="Chromosome"/>
</dbReference>
<reference evidence="2 3" key="1">
    <citation type="journal article" date="2007" name="J. Bacteriol.">
        <title>Whole-genome analysis of the methyl tert-butyl ether-degrading beta-proteobacterium Methylibium petroleiphilum PM1.</title>
        <authorList>
            <person name="Kane S.R."/>
            <person name="Chakicherla A.Y."/>
            <person name="Chain P.S.G."/>
            <person name="Schmidt R."/>
            <person name="Shin M.W."/>
            <person name="Legler T.C."/>
            <person name="Scow K.M."/>
            <person name="Larimer F.W."/>
            <person name="Lucas S.M."/>
            <person name="Richardson P.M."/>
            <person name="Hristova K.R."/>
        </authorList>
    </citation>
    <scope>NUCLEOTIDE SEQUENCE [LARGE SCALE GENOMIC DNA]</scope>
    <source>
        <strain evidence="3">ATCC BAA-1232 / LMG 22953 / PM1</strain>
    </source>
</reference>
<keyword evidence="3" id="KW-1185">Reference proteome</keyword>
<dbReference type="SUPFAM" id="SSF53756">
    <property type="entry name" value="UDP-Glycosyltransferase/glycogen phosphorylase"/>
    <property type="match status" value="1"/>
</dbReference>
<name>A2SDC6_METPP</name>
<dbReference type="eggNOG" id="COG0438">
    <property type="taxonomic scope" value="Bacteria"/>
</dbReference>
<proteinExistence type="predicted"/>
<gene>
    <name evidence="2" type="ordered locus">Mpe_A0603</name>
</gene>
<dbReference type="GO" id="GO:0016757">
    <property type="term" value="F:glycosyltransferase activity"/>
    <property type="evidence" value="ECO:0007669"/>
    <property type="project" value="UniProtKB-ARBA"/>
</dbReference>
<dbReference type="CAZy" id="GT4">
    <property type="family name" value="Glycosyltransferase Family 4"/>
</dbReference>
<dbReference type="Pfam" id="PF13692">
    <property type="entry name" value="Glyco_trans_1_4"/>
    <property type="match status" value="1"/>
</dbReference>
<dbReference type="PANTHER" id="PTHR12526:SF636">
    <property type="entry name" value="BLL3647 PROTEIN"/>
    <property type="match status" value="1"/>
</dbReference>